<sequence length="133" mass="14503">MQSTTLPPATDARPMSRPRAARPHPPRPKLTGEREGTAGAEEHRRRRRRALERGGHGTERTSSVAETAAMAGSGRRVPHPSPLPRRCGPPPSPFLCRRERRRRWPLLATSPRLPATSARAGCERGSSVRPGAG</sequence>
<dbReference type="Proteomes" id="UP000823388">
    <property type="component" value="Chromosome 7K"/>
</dbReference>
<feature type="compositionally biased region" description="Pro residues" evidence="1">
    <location>
        <begin position="79"/>
        <end position="93"/>
    </location>
</feature>
<reference evidence="2" key="1">
    <citation type="submission" date="2020-05" db="EMBL/GenBank/DDBJ databases">
        <title>WGS assembly of Panicum virgatum.</title>
        <authorList>
            <person name="Lovell J.T."/>
            <person name="Jenkins J."/>
            <person name="Shu S."/>
            <person name="Juenger T.E."/>
            <person name="Schmutz J."/>
        </authorList>
    </citation>
    <scope>NUCLEOTIDE SEQUENCE</scope>
    <source>
        <strain evidence="2">AP13</strain>
    </source>
</reference>
<gene>
    <name evidence="2" type="ORF">PVAP13_7KG122581</name>
</gene>
<evidence type="ECO:0000313" key="2">
    <source>
        <dbReference type="EMBL" id="KAG2571867.1"/>
    </source>
</evidence>
<dbReference type="EMBL" id="CM029049">
    <property type="protein sequence ID" value="KAG2571869.1"/>
    <property type="molecule type" value="Genomic_DNA"/>
</dbReference>
<feature type="compositionally biased region" description="Basic and acidic residues" evidence="1">
    <location>
        <begin position="30"/>
        <end position="43"/>
    </location>
</feature>
<protein>
    <submittedName>
        <fullName evidence="2">Uncharacterized protein</fullName>
    </submittedName>
</protein>
<name>A0A8T0QA18_PANVG</name>
<accession>A0A8T0QA18</accession>
<feature type="region of interest" description="Disordered" evidence="1">
    <location>
        <begin position="1"/>
        <end position="133"/>
    </location>
</feature>
<dbReference type="AlphaFoldDB" id="A0A8T0QA18"/>
<proteinExistence type="predicted"/>
<dbReference type="EMBL" id="CM029049">
    <property type="protein sequence ID" value="KAG2571868.1"/>
    <property type="molecule type" value="Genomic_DNA"/>
</dbReference>
<keyword evidence="3" id="KW-1185">Reference proteome</keyword>
<organism evidence="2 3">
    <name type="scientific">Panicum virgatum</name>
    <name type="common">Blackwell switchgrass</name>
    <dbReference type="NCBI Taxonomy" id="38727"/>
    <lineage>
        <taxon>Eukaryota</taxon>
        <taxon>Viridiplantae</taxon>
        <taxon>Streptophyta</taxon>
        <taxon>Embryophyta</taxon>
        <taxon>Tracheophyta</taxon>
        <taxon>Spermatophyta</taxon>
        <taxon>Magnoliopsida</taxon>
        <taxon>Liliopsida</taxon>
        <taxon>Poales</taxon>
        <taxon>Poaceae</taxon>
        <taxon>PACMAD clade</taxon>
        <taxon>Panicoideae</taxon>
        <taxon>Panicodae</taxon>
        <taxon>Paniceae</taxon>
        <taxon>Panicinae</taxon>
        <taxon>Panicum</taxon>
        <taxon>Panicum sect. Hiantes</taxon>
    </lineage>
</organism>
<evidence type="ECO:0000256" key="1">
    <source>
        <dbReference type="SAM" id="MobiDB-lite"/>
    </source>
</evidence>
<dbReference type="EMBL" id="CM029049">
    <property type="protein sequence ID" value="KAG2571867.1"/>
    <property type="molecule type" value="Genomic_DNA"/>
</dbReference>
<comment type="caution">
    <text evidence="2">The sequence shown here is derived from an EMBL/GenBank/DDBJ whole genome shotgun (WGS) entry which is preliminary data.</text>
</comment>
<evidence type="ECO:0000313" key="3">
    <source>
        <dbReference type="Proteomes" id="UP000823388"/>
    </source>
</evidence>